<accession>A0AAD4LDB5</accession>
<evidence type="ECO:0000313" key="1">
    <source>
        <dbReference type="EMBL" id="KAH8985215.1"/>
    </source>
</evidence>
<dbReference type="AlphaFoldDB" id="A0AAD4LDB5"/>
<dbReference type="Proteomes" id="UP001201163">
    <property type="component" value="Unassembled WGS sequence"/>
</dbReference>
<gene>
    <name evidence="1" type="ORF">EDB92DRAFT_1950134</name>
</gene>
<protein>
    <submittedName>
        <fullName evidence="1">Uncharacterized protein</fullName>
    </submittedName>
</protein>
<organism evidence="1 2">
    <name type="scientific">Lactarius akahatsu</name>
    <dbReference type="NCBI Taxonomy" id="416441"/>
    <lineage>
        <taxon>Eukaryota</taxon>
        <taxon>Fungi</taxon>
        <taxon>Dikarya</taxon>
        <taxon>Basidiomycota</taxon>
        <taxon>Agaricomycotina</taxon>
        <taxon>Agaricomycetes</taxon>
        <taxon>Russulales</taxon>
        <taxon>Russulaceae</taxon>
        <taxon>Lactarius</taxon>
    </lineage>
</organism>
<proteinExistence type="predicted"/>
<name>A0AAD4LDB5_9AGAM</name>
<comment type="caution">
    <text evidence="1">The sequence shown here is derived from an EMBL/GenBank/DDBJ whole genome shotgun (WGS) entry which is preliminary data.</text>
</comment>
<dbReference type="EMBL" id="JAKELL010000066">
    <property type="protein sequence ID" value="KAH8985215.1"/>
    <property type="molecule type" value="Genomic_DNA"/>
</dbReference>
<keyword evidence="2" id="KW-1185">Reference proteome</keyword>
<reference evidence="1" key="1">
    <citation type="submission" date="2022-01" db="EMBL/GenBank/DDBJ databases">
        <title>Comparative genomics reveals a dynamic genome evolution in the ectomycorrhizal milk-cap (Lactarius) mushrooms.</title>
        <authorList>
            <consortium name="DOE Joint Genome Institute"/>
            <person name="Lebreton A."/>
            <person name="Tang N."/>
            <person name="Kuo A."/>
            <person name="LaButti K."/>
            <person name="Drula E."/>
            <person name="Barry K."/>
            <person name="Clum A."/>
            <person name="Lipzen A."/>
            <person name="Mousain D."/>
            <person name="Ng V."/>
            <person name="Wang R."/>
            <person name="Wang X."/>
            <person name="Dai Y."/>
            <person name="Henrissat B."/>
            <person name="Grigoriev I.V."/>
            <person name="Guerin-Laguette A."/>
            <person name="Yu F."/>
            <person name="Martin F.M."/>
        </authorList>
    </citation>
    <scope>NUCLEOTIDE SEQUENCE</scope>
    <source>
        <strain evidence="1">QP</strain>
    </source>
</reference>
<sequence>MPEILHTCHKFFFDHPLQWCINVVGAFELDSRFQSLHPHVGFCHFGNGVVRVQQMTGREHRDIQCSIIAVIAGTVPPHFLRAIHALINFIYQVQSPFLTESAISSFVDSLKEFHDEKVAITAAGARIGTKGPITHFNIPKLELWQHFACSTKMMGAPIQWTADVTERLHITEVKHPFRATNHRNFEEQCARILDRLERMKLFDFFCKFLANGDLKLSNPVVAEAALTAQQDLHPVLPPTVATCEEIVMSQRPMQNYFLKGLVSSNSLATFHLNKTPDIASISIGKATHFNVMAAGYLGAAPKSDLKTFVFGSNSGYNYTLSMTNMYFYQRKQSKSSCHLRNIHMGYATLLRSGPIGASGREVDTDALTMTSPSAVYRHGLVDQSAGDPRDLPLDLSLRGSVEFPVDIAAYQVFLYRNDRVAAPYHTFYILDSTAWPNAKYIDRIPSGVPQLEDLHAYFGRDKSLQPHPAFYASTFANRNYRLLRIATRQEA</sequence>
<evidence type="ECO:0000313" key="2">
    <source>
        <dbReference type="Proteomes" id="UP001201163"/>
    </source>
</evidence>